<evidence type="ECO:0000313" key="2">
    <source>
        <dbReference type="EMBL" id="CAE7732039.1"/>
    </source>
</evidence>
<reference evidence="2" key="1">
    <citation type="submission" date="2021-02" db="EMBL/GenBank/DDBJ databases">
        <authorList>
            <person name="Dougan E. K."/>
            <person name="Rhodes N."/>
            <person name="Thang M."/>
            <person name="Chan C."/>
        </authorList>
    </citation>
    <scope>NUCLEOTIDE SEQUENCE</scope>
</reference>
<dbReference type="Proteomes" id="UP000649617">
    <property type="component" value="Unassembled WGS sequence"/>
</dbReference>
<feature type="region of interest" description="Disordered" evidence="1">
    <location>
        <begin position="1"/>
        <end position="90"/>
    </location>
</feature>
<evidence type="ECO:0000256" key="1">
    <source>
        <dbReference type="SAM" id="MobiDB-lite"/>
    </source>
</evidence>
<feature type="compositionally biased region" description="Low complexity" evidence="1">
    <location>
        <begin position="49"/>
        <end position="81"/>
    </location>
</feature>
<feature type="non-terminal residue" evidence="2">
    <location>
        <position position="211"/>
    </location>
</feature>
<dbReference type="OrthoDB" id="409510at2759"/>
<accession>A0A812XHR7</accession>
<proteinExistence type="predicted"/>
<dbReference type="AlphaFoldDB" id="A0A812XHR7"/>
<sequence length="211" mass="21725">MEGAGGAAGVISDAPEGEAEAEAAPEAEAEAPEAAEAAEEEEEAPEEPVPASHAGHAGHASQAGHAARAGHAGHAGHAGQGKWAELHKQGAAGAGKNVDFAGKHGGKSAGKWAGKAKRANATETDAVAVMIERFLNKKAPPKNEAVSDHAPLVFMHQHRAGGTTMRKLLYNMSVNLKLNPHIMCSGGVSCREFKNTGDEKAAVYGGQFCWR</sequence>
<gene>
    <name evidence="2" type="primary">rlmN</name>
    <name evidence="2" type="ORF">SPIL2461_LOCUS21017</name>
</gene>
<feature type="compositionally biased region" description="Acidic residues" evidence="1">
    <location>
        <begin position="15"/>
        <end position="46"/>
    </location>
</feature>
<protein>
    <submittedName>
        <fullName evidence="2">RlmN protein</fullName>
    </submittedName>
</protein>
<name>A0A812XHR7_SYMPI</name>
<dbReference type="EMBL" id="CAJNIZ010045853">
    <property type="protein sequence ID" value="CAE7732039.1"/>
    <property type="molecule type" value="Genomic_DNA"/>
</dbReference>
<keyword evidence="3" id="KW-1185">Reference proteome</keyword>
<comment type="caution">
    <text evidence="2">The sequence shown here is derived from an EMBL/GenBank/DDBJ whole genome shotgun (WGS) entry which is preliminary data.</text>
</comment>
<organism evidence="2 3">
    <name type="scientific">Symbiodinium pilosum</name>
    <name type="common">Dinoflagellate</name>
    <dbReference type="NCBI Taxonomy" id="2952"/>
    <lineage>
        <taxon>Eukaryota</taxon>
        <taxon>Sar</taxon>
        <taxon>Alveolata</taxon>
        <taxon>Dinophyceae</taxon>
        <taxon>Suessiales</taxon>
        <taxon>Symbiodiniaceae</taxon>
        <taxon>Symbiodinium</taxon>
    </lineage>
</organism>
<evidence type="ECO:0000313" key="3">
    <source>
        <dbReference type="Proteomes" id="UP000649617"/>
    </source>
</evidence>